<dbReference type="Proteomes" id="UP001295794">
    <property type="component" value="Unassembled WGS sequence"/>
</dbReference>
<name>A0AAD2K304_9AGAR</name>
<feature type="region of interest" description="Disordered" evidence="1">
    <location>
        <begin position="141"/>
        <end position="166"/>
    </location>
</feature>
<protein>
    <submittedName>
        <fullName evidence="2">Uncharacterized protein</fullName>
    </submittedName>
</protein>
<evidence type="ECO:0000256" key="1">
    <source>
        <dbReference type="SAM" id="MobiDB-lite"/>
    </source>
</evidence>
<sequence length="166" mass="18394">MTIITPLNLDQSVASGASPKIIKKLEKKYAKDAKREGEDVKQVLKDVQSIEKEKAKAQKASRASIKAEQKVEKINKLETATQKVLNKAVHQHETAVVELQNAERDAELKRQEDKRLAAELDAKRALAAEALKMQIENAEGRANQLRELRGEGTTTPDSTLSETSSH</sequence>
<accession>A0AAD2K304</accession>
<comment type="caution">
    <text evidence="2">The sequence shown here is derived from an EMBL/GenBank/DDBJ whole genome shotgun (WGS) entry which is preliminary data.</text>
</comment>
<reference evidence="2" key="1">
    <citation type="submission" date="2023-11" db="EMBL/GenBank/DDBJ databases">
        <authorList>
            <person name="De Vega J J."/>
            <person name="De Vega J J."/>
        </authorList>
    </citation>
    <scope>NUCLEOTIDE SEQUENCE</scope>
</reference>
<feature type="compositionally biased region" description="Polar residues" evidence="1">
    <location>
        <begin position="152"/>
        <end position="166"/>
    </location>
</feature>
<keyword evidence="3" id="KW-1185">Reference proteome</keyword>
<evidence type="ECO:0000313" key="3">
    <source>
        <dbReference type="Proteomes" id="UP001295794"/>
    </source>
</evidence>
<proteinExistence type="predicted"/>
<evidence type="ECO:0000313" key="2">
    <source>
        <dbReference type="EMBL" id="CAK5276114.1"/>
    </source>
</evidence>
<gene>
    <name evidence="2" type="ORF">MYCIT1_LOCUS24237</name>
</gene>
<dbReference type="EMBL" id="CAVNYO010000405">
    <property type="protein sequence ID" value="CAK5276114.1"/>
    <property type="molecule type" value="Genomic_DNA"/>
</dbReference>
<dbReference type="AlphaFoldDB" id="A0AAD2K304"/>
<organism evidence="2 3">
    <name type="scientific">Mycena citricolor</name>
    <dbReference type="NCBI Taxonomy" id="2018698"/>
    <lineage>
        <taxon>Eukaryota</taxon>
        <taxon>Fungi</taxon>
        <taxon>Dikarya</taxon>
        <taxon>Basidiomycota</taxon>
        <taxon>Agaricomycotina</taxon>
        <taxon>Agaricomycetes</taxon>
        <taxon>Agaricomycetidae</taxon>
        <taxon>Agaricales</taxon>
        <taxon>Marasmiineae</taxon>
        <taxon>Mycenaceae</taxon>
        <taxon>Mycena</taxon>
    </lineage>
</organism>